<accession>A0AAV8UQJ2</accession>
<dbReference type="EMBL" id="JAMWBK010000005">
    <property type="protein sequence ID" value="KAJ8904815.1"/>
    <property type="molecule type" value="Genomic_DNA"/>
</dbReference>
<proteinExistence type="predicted"/>
<name>A0AAV8UQJ2_9RHOD</name>
<reference evidence="2 3" key="1">
    <citation type="journal article" date="2023" name="Nat. Commun.">
        <title>Origin of minicircular mitochondrial genomes in red algae.</title>
        <authorList>
            <person name="Lee Y."/>
            <person name="Cho C.H."/>
            <person name="Lee Y.M."/>
            <person name="Park S.I."/>
            <person name="Yang J.H."/>
            <person name="West J.A."/>
            <person name="Bhattacharya D."/>
            <person name="Yoon H.S."/>
        </authorList>
    </citation>
    <scope>NUCLEOTIDE SEQUENCE [LARGE SCALE GENOMIC DNA]</scope>
    <source>
        <strain evidence="2 3">CCMP1338</strain>
        <tissue evidence="2">Whole cell</tissue>
    </source>
</reference>
<gene>
    <name evidence="2" type="ORF">NDN08_001330</name>
</gene>
<organism evidence="2 3">
    <name type="scientific">Rhodosorus marinus</name>
    <dbReference type="NCBI Taxonomy" id="101924"/>
    <lineage>
        <taxon>Eukaryota</taxon>
        <taxon>Rhodophyta</taxon>
        <taxon>Stylonematophyceae</taxon>
        <taxon>Stylonematales</taxon>
        <taxon>Stylonemataceae</taxon>
        <taxon>Rhodosorus</taxon>
    </lineage>
</organism>
<evidence type="ECO:0000256" key="1">
    <source>
        <dbReference type="SAM" id="MobiDB-lite"/>
    </source>
</evidence>
<comment type="caution">
    <text evidence="2">The sequence shown here is derived from an EMBL/GenBank/DDBJ whole genome shotgun (WGS) entry which is preliminary data.</text>
</comment>
<sequence length="234" mass="24964">MAENGDGNVRRRTLRSSFLDLFSSRSQSWGWNEETSVDTAQEVEENDVIQPSQTSGPVPEEPPAGEHVVQPLQTSRPAPEEPPAAERVILAGEIPTWTERGATNSNANPAGTSATTAWTERGSTNNDANPANACTAAAWTERGAANLHGKPNMPGPASRLGPPSIQRFGDPNVLQTPLVNHGPQTGPFATPENAGTRVDIGQAPLLHGFAMERARPGMWPKMKELSSPRPVDVV</sequence>
<protein>
    <submittedName>
        <fullName evidence="2">Uncharacterized protein</fullName>
    </submittedName>
</protein>
<feature type="compositionally biased region" description="Polar residues" evidence="1">
    <location>
        <begin position="27"/>
        <end position="39"/>
    </location>
</feature>
<dbReference type="Proteomes" id="UP001157974">
    <property type="component" value="Unassembled WGS sequence"/>
</dbReference>
<keyword evidence="3" id="KW-1185">Reference proteome</keyword>
<evidence type="ECO:0000313" key="3">
    <source>
        <dbReference type="Proteomes" id="UP001157974"/>
    </source>
</evidence>
<evidence type="ECO:0000313" key="2">
    <source>
        <dbReference type="EMBL" id="KAJ8904815.1"/>
    </source>
</evidence>
<dbReference type="AlphaFoldDB" id="A0AAV8UQJ2"/>
<feature type="region of interest" description="Disordered" evidence="1">
    <location>
        <begin position="25"/>
        <end position="87"/>
    </location>
</feature>